<dbReference type="PANTHER" id="PTHR21451">
    <property type="entry name" value="HISTONE H3 METHYLTRANSFERASE"/>
    <property type="match status" value="1"/>
</dbReference>
<proteinExistence type="predicted"/>
<evidence type="ECO:0000313" key="8">
    <source>
        <dbReference type="Proteomes" id="UP001157974"/>
    </source>
</evidence>
<dbReference type="InterPro" id="IPR029063">
    <property type="entry name" value="SAM-dependent_MTases_sf"/>
</dbReference>
<evidence type="ECO:0000256" key="2">
    <source>
        <dbReference type="ARBA" id="ARBA00020987"/>
    </source>
</evidence>
<evidence type="ECO:0000256" key="5">
    <source>
        <dbReference type="ARBA" id="ARBA00047770"/>
    </source>
</evidence>
<dbReference type="Gene3D" id="3.40.50.150">
    <property type="entry name" value="Vaccinia Virus protein VP39"/>
    <property type="match status" value="1"/>
</dbReference>
<protein>
    <recommendedName>
        <fullName evidence="2">Histone-lysine N-methyltransferase, H3 lysine-79 specific</fullName>
        <ecNumber evidence="1">2.1.1.360</ecNumber>
    </recommendedName>
    <alternativeName>
        <fullName evidence="4">Histone H3-K79 methyltransferase</fullName>
    </alternativeName>
</protein>
<dbReference type="GO" id="GO:0051726">
    <property type="term" value="P:regulation of cell cycle"/>
    <property type="evidence" value="ECO:0007669"/>
    <property type="project" value="InterPro"/>
</dbReference>
<dbReference type="SUPFAM" id="SSF53335">
    <property type="entry name" value="S-adenosyl-L-methionine-dependent methyltransferases"/>
    <property type="match status" value="1"/>
</dbReference>
<keyword evidence="3" id="KW-0156">Chromatin regulator</keyword>
<evidence type="ECO:0000256" key="4">
    <source>
        <dbReference type="ARBA" id="ARBA00029821"/>
    </source>
</evidence>
<dbReference type="EC" id="2.1.1.360" evidence="1"/>
<comment type="caution">
    <text evidence="7">The sequence shown here is derived from an EMBL/GenBank/DDBJ whole genome shotgun (WGS) entry which is preliminary data.</text>
</comment>
<evidence type="ECO:0000313" key="7">
    <source>
        <dbReference type="EMBL" id="KAJ8901834.1"/>
    </source>
</evidence>
<dbReference type="PANTHER" id="PTHR21451:SF19">
    <property type="entry name" value="ACTIVATED IN BLOCKED UNFOLDED PROTEIN RESPONSE"/>
    <property type="match status" value="1"/>
</dbReference>
<organism evidence="7 8">
    <name type="scientific">Rhodosorus marinus</name>
    <dbReference type="NCBI Taxonomy" id="101924"/>
    <lineage>
        <taxon>Eukaryota</taxon>
        <taxon>Rhodophyta</taxon>
        <taxon>Stylonematophyceae</taxon>
        <taxon>Stylonematales</taxon>
        <taxon>Stylonemataceae</taxon>
        <taxon>Rhodosorus</taxon>
    </lineage>
</organism>
<gene>
    <name evidence="7" type="ORF">NDN08_004039</name>
</gene>
<accession>A0AAV8UH62</accession>
<dbReference type="Proteomes" id="UP001157974">
    <property type="component" value="Unassembled WGS sequence"/>
</dbReference>
<feature type="domain" description="DOT1" evidence="6">
    <location>
        <begin position="73"/>
        <end position="216"/>
    </location>
</feature>
<evidence type="ECO:0000256" key="1">
    <source>
        <dbReference type="ARBA" id="ARBA00012190"/>
    </source>
</evidence>
<reference evidence="7 8" key="1">
    <citation type="journal article" date="2023" name="Nat. Commun.">
        <title>Origin of minicircular mitochondrial genomes in red algae.</title>
        <authorList>
            <person name="Lee Y."/>
            <person name="Cho C.H."/>
            <person name="Lee Y.M."/>
            <person name="Park S.I."/>
            <person name="Yang J.H."/>
            <person name="West J.A."/>
            <person name="Bhattacharya D."/>
            <person name="Yoon H.S."/>
        </authorList>
    </citation>
    <scope>NUCLEOTIDE SEQUENCE [LARGE SCALE GENOMIC DNA]</scope>
    <source>
        <strain evidence="7 8">CCMP1338</strain>
        <tissue evidence="7">Whole cell</tissue>
    </source>
</reference>
<dbReference type="GO" id="GO:0140956">
    <property type="term" value="F:histone H3K79 trimethyltransferase activity"/>
    <property type="evidence" value="ECO:0007669"/>
    <property type="project" value="UniProtKB-EC"/>
</dbReference>
<dbReference type="Pfam" id="PF08123">
    <property type="entry name" value="DOT1"/>
    <property type="match status" value="1"/>
</dbReference>
<dbReference type="EMBL" id="JAMWBK010000010">
    <property type="protein sequence ID" value="KAJ8901834.1"/>
    <property type="molecule type" value="Genomic_DNA"/>
</dbReference>
<keyword evidence="8" id="KW-1185">Reference proteome</keyword>
<dbReference type="InterPro" id="IPR025789">
    <property type="entry name" value="DOT1_dom"/>
</dbReference>
<comment type="catalytic activity">
    <reaction evidence="5">
        <text>L-lysyl(79)-[histone H3] + 3 S-adenosyl-L-methionine = N(6),N(6),N(6)-trimethyl-L-lysyl(79)-[histone H3] + 3 S-adenosyl-L-homocysteine + 3 H(+)</text>
        <dbReference type="Rhea" id="RHEA:60328"/>
        <dbReference type="Rhea" id="RHEA-COMP:15549"/>
        <dbReference type="Rhea" id="RHEA-COMP:15552"/>
        <dbReference type="ChEBI" id="CHEBI:15378"/>
        <dbReference type="ChEBI" id="CHEBI:29969"/>
        <dbReference type="ChEBI" id="CHEBI:57856"/>
        <dbReference type="ChEBI" id="CHEBI:59789"/>
        <dbReference type="ChEBI" id="CHEBI:61961"/>
        <dbReference type="EC" id="2.1.1.360"/>
    </reaction>
</comment>
<dbReference type="AlphaFoldDB" id="A0AAV8UH62"/>
<name>A0AAV8UH62_9RHOD</name>
<sequence length="266" mass="29844">MQMAMSFVSFRFVATSRKERLRVHRDKGVRCALSKAETAGVLTEIFGTRSDAFDRKGIAMDDAGRRGRSKDLNLTYGEYDLDLFTKLLDRASPAQGDTFLDLGSGCGRLVLAAWMLYDHWKRCFGVEIVDPLHRESIAKYGDLRQHLASSHVPCPTASVDFIMGDLNETDFSEADVVFCYSTTWDSAGPVLTTLSRRLSEVLRPGTRVITTDKMLAEICDADGRGFQLLDQIDGSNKDTFFSTGYVWKRIDRTNLEELVPRPSPSF</sequence>
<evidence type="ECO:0000259" key="6">
    <source>
        <dbReference type="Pfam" id="PF08123"/>
    </source>
</evidence>
<evidence type="ECO:0000256" key="3">
    <source>
        <dbReference type="ARBA" id="ARBA00022853"/>
    </source>
</evidence>
<dbReference type="InterPro" id="IPR030445">
    <property type="entry name" value="H3-K79_meTrfase"/>
</dbReference>